<accession>A0ABQ6ASS7</accession>
<evidence type="ECO:0000259" key="5">
    <source>
        <dbReference type="Pfam" id="PF07992"/>
    </source>
</evidence>
<name>A0ABQ6ASS7_9BRAD</name>
<dbReference type="PANTHER" id="PTHR43557:SF2">
    <property type="entry name" value="RIESKE DOMAIN-CONTAINING PROTEIN-RELATED"/>
    <property type="match status" value="1"/>
</dbReference>
<feature type="domain" description="Reductase C-terminal" evidence="6">
    <location>
        <begin position="325"/>
        <end position="408"/>
    </location>
</feature>
<organism evidence="7 8">
    <name type="scientific">Bradyrhizobium iriomotense</name>
    <dbReference type="NCBI Taxonomy" id="441950"/>
    <lineage>
        <taxon>Bacteria</taxon>
        <taxon>Pseudomonadati</taxon>
        <taxon>Pseudomonadota</taxon>
        <taxon>Alphaproteobacteria</taxon>
        <taxon>Hyphomicrobiales</taxon>
        <taxon>Nitrobacteraceae</taxon>
        <taxon>Bradyrhizobium</taxon>
    </lineage>
</organism>
<keyword evidence="3" id="KW-0274">FAD</keyword>
<evidence type="ECO:0000256" key="2">
    <source>
        <dbReference type="ARBA" id="ARBA00022630"/>
    </source>
</evidence>
<dbReference type="PRINTS" id="PR00411">
    <property type="entry name" value="PNDRDTASEI"/>
</dbReference>
<evidence type="ECO:0000313" key="8">
    <source>
        <dbReference type="Proteomes" id="UP001156905"/>
    </source>
</evidence>
<dbReference type="Proteomes" id="UP001156905">
    <property type="component" value="Unassembled WGS sequence"/>
</dbReference>
<evidence type="ECO:0000259" key="6">
    <source>
        <dbReference type="Pfam" id="PF14759"/>
    </source>
</evidence>
<dbReference type="SUPFAM" id="SSF51905">
    <property type="entry name" value="FAD/NAD(P)-binding domain"/>
    <property type="match status" value="1"/>
</dbReference>
<evidence type="ECO:0000256" key="4">
    <source>
        <dbReference type="ARBA" id="ARBA00023002"/>
    </source>
</evidence>
<dbReference type="RefSeq" id="WP_284262572.1">
    <property type="nucleotide sequence ID" value="NZ_BSOW01000004.1"/>
</dbReference>
<dbReference type="InterPro" id="IPR036188">
    <property type="entry name" value="FAD/NAD-bd_sf"/>
</dbReference>
<dbReference type="InterPro" id="IPR050446">
    <property type="entry name" value="FAD-oxidoreductase/Apoptosis"/>
</dbReference>
<keyword evidence="2" id="KW-0285">Flavoprotein</keyword>
<dbReference type="InterPro" id="IPR016156">
    <property type="entry name" value="FAD/NAD-linked_Rdtase_dimer_sf"/>
</dbReference>
<dbReference type="Pfam" id="PF07992">
    <property type="entry name" value="Pyr_redox_2"/>
    <property type="match status" value="1"/>
</dbReference>
<comment type="caution">
    <text evidence="7">The sequence shown here is derived from an EMBL/GenBank/DDBJ whole genome shotgun (WGS) entry which is preliminary data.</text>
</comment>
<dbReference type="Pfam" id="PF14759">
    <property type="entry name" value="Reductase_C"/>
    <property type="match status" value="1"/>
</dbReference>
<comment type="cofactor">
    <cofactor evidence="1">
        <name>FAD</name>
        <dbReference type="ChEBI" id="CHEBI:57692"/>
    </cofactor>
</comment>
<dbReference type="PRINTS" id="PR00368">
    <property type="entry name" value="FADPNR"/>
</dbReference>
<reference evidence="8" key="1">
    <citation type="journal article" date="2019" name="Int. J. Syst. Evol. Microbiol.">
        <title>The Global Catalogue of Microorganisms (GCM) 10K type strain sequencing project: providing services to taxonomists for standard genome sequencing and annotation.</title>
        <authorList>
            <consortium name="The Broad Institute Genomics Platform"/>
            <consortium name="The Broad Institute Genome Sequencing Center for Infectious Disease"/>
            <person name="Wu L."/>
            <person name="Ma J."/>
        </authorList>
    </citation>
    <scope>NUCLEOTIDE SEQUENCE [LARGE SCALE GENOMIC DNA]</scope>
    <source>
        <strain evidence="8">NBRC 102520</strain>
    </source>
</reference>
<sequence>MSLPFEALIVGAGHAGAHTAIFLRQHGHVGSIAIIGDEPELPYERPPLSKDYLGGTKSFDRLLLRPAEFWTDNAIAMLPGRRVETIDPRSQTVTCADGSCYSYVNLIWAAGGRPRSLPCPGGDLAGVHQIRSRADVDAIATELAQARDICVIGGGYIGLEAAAVLTKLGKRVTLLEAMDRVLARVAGDELSRFYEREHRAHGVDLRLNARVRELIGKSGRVAGVLLDEGEVLPAEMVIVGIGILPNLEPLAAAGARCRDGVEVDEFCRTSLPNIYAVGDCARHTNTFAQEGTRIRLESVQNASDQANCVAKAIVGRPERYSATPWFWSDQYDLRLQTAGLSAGYDEVVIRGDQAARKFSVIYLRGGRFQAIDCVNNAKDFVAGKRLVATRATVSADRLADTETPLKALIPPAVDGQFIEQDATARQGVS</sequence>
<keyword evidence="8" id="KW-1185">Reference proteome</keyword>
<dbReference type="PANTHER" id="PTHR43557">
    <property type="entry name" value="APOPTOSIS-INDUCING FACTOR 1"/>
    <property type="match status" value="1"/>
</dbReference>
<protein>
    <submittedName>
        <fullName evidence="7">Pyridine nucleotide-disulfide oxidoreductase</fullName>
    </submittedName>
</protein>
<dbReference type="InterPro" id="IPR028202">
    <property type="entry name" value="Reductase_C"/>
</dbReference>
<evidence type="ECO:0000313" key="7">
    <source>
        <dbReference type="EMBL" id="GLR84618.1"/>
    </source>
</evidence>
<dbReference type="SUPFAM" id="SSF55424">
    <property type="entry name" value="FAD/NAD-linked reductases, dimerisation (C-terminal) domain"/>
    <property type="match status" value="1"/>
</dbReference>
<feature type="domain" description="FAD/NAD(P)-binding" evidence="5">
    <location>
        <begin position="7"/>
        <end position="306"/>
    </location>
</feature>
<evidence type="ECO:0000256" key="1">
    <source>
        <dbReference type="ARBA" id="ARBA00001974"/>
    </source>
</evidence>
<dbReference type="EMBL" id="BSOW01000004">
    <property type="protein sequence ID" value="GLR84618.1"/>
    <property type="molecule type" value="Genomic_DNA"/>
</dbReference>
<evidence type="ECO:0000256" key="3">
    <source>
        <dbReference type="ARBA" id="ARBA00022827"/>
    </source>
</evidence>
<proteinExistence type="predicted"/>
<dbReference type="Gene3D" id="3.50.50.60">
    <property type="entry name" value="FAD/NAD(P)-binding domain"/>
    <property type="match status" value="2"/>
</dbReference>
<keyword evidence="4" id="KW-0560">Oxidoreductase</keyword>
<dbReference type="Gene3D" id="3.30.390.30">
    <property type="match status" value="1"/>
</dbReference>
<dbReference type="InterPro" id="IPR023753">
    <property type="entry name" value="FAD/NAD-binding_dom"/>
</dbReference>
<gene>
    <name evidence="7" type="ORF">GCM10007857_13280</name>
</gene>